<dbReference type="Gene3D" id="3.40.50.150">
    <property type="entry name" value="Vaccinia Virus protein VP39"/>
    <property type="match status" value="1"/>
</dbReference>
<reference evidence="3" key="1">
    <citation type="submission" date="2017-09" db="EMBL/GenBank/DDBJ databases">
        <authorList>
            <person name="Regsiter A."/>
            <person name="William W."/>
        </authorList>
    </citation>
    <scope>NUCLEOTIDE SEQUENCE [LARGE SCALE GENOMIC DNA]</scope>
    <source>
        <strain evidence="3">500-1</strain>
    </source>
</reference>
<dbReference type="InterPro" id="IPR050508">
    <property type="entry name" value="Methyltransf_Superfamily"/>
</dbReference>
<sequence length="270" mass="30223">MNEADTVSWQDRWRIQMEDMAARSDTQYWNRRAEDYNNFIVSSSFEYGERMAEILHSNTMLGADSNVLEIASGVGAVTLPLARRAASVTAVEPAQAMADLLEENASAANINNVSPEVTDFASFAAQTQGNAFDLAFLCHAAWQFPDATWLIEEMSRLSSGYCCLADTMGQGDPENLAMQKKLGINAPEVDRPFYLYNVLNELGRPASLSNVSYVMRRSEDSARSMWTNLVSKYRTVSEQDTEMIDEHIATRSTDGVYEVPATMTMMWWKA</sequence>
<evidence type="ECO:0000259" key="1">
    <source>
        <dbReference type="Pfam" id="PF13649"/>
    </source>
</evidence>
<evidence type="ECO:0000313" key="2">
    <source>
        <dbReference type="EMBL" id="SOB58800.1"/>
    </source>
</evidence>
<dbReference type="InterPro" id="IPR029063">
    <property type="entry name" value="SAM-dependent_MTases_sf"/>
</dbReference>
<dbReference type="SUPFAM" id="SSF53335">
    <property type="entry name" value="S-adenosyl-L-methionine-dependent methyltransferases"/>
    <property type="match status" value="1"/>
</dbReference>
<name>A0A2C8F8N5_9BACT</name>
<accession>A0A2C8F8N5</accession>
<protein>
    <submittedName>
        <fullName evidence="2">Methyltransferase domain-containing protein</fullName>
    </submittedName>
</protein>
<dbReference type="EMBL" id="LT907975">
    <property type="protein sequence ID" value="SOB58800.1"/>
    <property type="molecule type" value="Genomic_DNA"/>
</dbReference>
<evidence type="ECO:0000313" key="3">
    <source>
        <dbReference type="Proteomes" id="UP000219215"/>
    </source>
</evidence>
<dbReference type="OrthoDB" id="5450883at2"/>
<dbReference type="GO" id="GO:0032259">
    <property type="term" value="P:methylation"/>
    <property type="evidence" value="ECO:0007669"/>
    <property type="project" value="UniProtKB-KW"/>
</dbReference>
<dbReference type="CDD" id="cd02440">
    <property type="entry name" value="AdoMet_MTases"/>
    <property type="match status" value="1"/>
</dbReference>
<keyword evidence="2" id="KW-0808">Transferase</keyword>
<proteinExistence type="predicted"/>
<organism evidence="2 3">
    <name type="scientific">Pseudodesulfovibrio profundus</name>
    <dbReference type="NCBI Taxonomy" id="57320"/>
    <lineage>
        <taxon>Bacteria</taxon>
        <taxon>Pseudomonadati</taxon>
        <taxon>Thermodesulfobacteriota</taxon>
        <taxon>Desulfovibrionia</taxon>
        <taxon>Desulfovibrionales</taxon>
        <taxon>Desulfovibrionaceae</taxon>
    </lineage>
</organism>
<dbReference type="RefSeq" id="WP_097011782.1">
    <property type="nucleotide sequence ID" value="NZ_LT907975.1"/>
</dbReference>
<dbReference type="Pfam" id="PF13649">
    <property type="entry name" value="Methyltransf_25"/>
    <property type="match status" value="1"/>
</dbReference>
<dbReference type="Proteomes" id="UP000219215">
    <property type="component" value="Chromosome DPRO"/>
</dbReference>
<keyword evidence="2" id="KW-0489">Methyltransferase</keyword>
<dbReference type="PANTHER" id="PTHR42912">
    <property type="entry name" value="METHYLTRANSFERASE"/>
    <property type="match status" value="1"/>
</dbReference>
<dbReference type="AlphaFoldDB" id="A0A2C8F8N5"/>
<feature type="domain" description="Methyltransferase" evidence="1">
    <location>
        <begin position="67"/>
        <end position="157"/>
    </location>
</feature>
<keyword evidence="3" id="KW-1185">Reference proteome</keyword>
<gene>
    <name evidence="2" type="ORF">DPRO_1899</name>
</gene>
<dbReference type="KEGG" id="pprf:DPRO_1899"/>
<dbReference type="GO" id="GO:0008168">
    <property type="term" value="F:methyltransferase activity"/>
    <property type="evidence" value="ECO:0007669"/>
    <property type="project" value="UniProtKB-KW"/>
</dbReference>
<dbReference type="PANTHER" id="PTHR42912:SF93">
    <property type="entry name" value="N6-ADENOSINE-METHYLTRANSFERASE TMT1A"/>
    <property type="match status" value="1"/>
</dbReference>
<dbReference type="InterPro" id="IPR041698">
    <property type="entry name" value="Methyltransf_25"/>
</dbReference>